<feature type="compositionally biased region" description="Basic and acidic residues" evidence="1">
    <location>
        <begin position="1"/>
        <end position="28"/>
    </location>
</feature>
<comment type="caution">
    <text evidence="2">The sequence shown here is derived from an EMBL/GenBank/DDBJ whole genome shotgun (WGS) entry which is preliminary data.</text>
</comment>
<organism evidence="2">
    <name type="scientific">bioreactor metagenome</name>
    <dbReference type="NCBI Taxonomy" id="1076179"/>
    <lineage>
        <taxon>unclassified sequences</taxon>
        <taxon>metagenomes</taxon>
        <taxon>ecological metagenomes</taxon>
    </lineage>
</organism>
<feature type="region of interest" description="Disordered" evidence="1">
    <location>
        <begin position="1"/>
        <end position="41"/>
    </location>
</feature>
<name>A0A644WST0_9ZZZZ</name>
<dbReference type="AlphaFoldDB" id="A0A644WST0"/>
<evidence type="ECO:0000256" key="1">
    <source>
        <dbReference type="SAM" id="MobiDB-lite"/>
    </source>
</evidence>
<reference evidence="2" key="1">
    <citation type="submission" date="2019-08" db="EMBL/GenBank/DDBJ databases">
        <authorList>
            <person name="Kucharzyk K."/>
            <person name="Murdoch R.W."/>
            <person name="Higgins S."/>
            <person name="Loffler F."/>
        </authorList>
    </citation>
    <scope>NUCLEOTIDE SEQUENCE</scope>
</reference>
<sequence>MNEAHRHDRGAAAALDEHGHQGPDEHPPDGGLGQGADELPHLVAGEILKGLAHELDAEKEKTYAAENLKRTAPRHNNIPCPFFVPFSV</sequence>
<proteinExistence type="predicted"/>
<evidence type="ECO:0000313" key="2">
    <source>
        <dbReference type="EMBL" id="MPM06528.1"/>
    </source>
</evidence>
<protein>
    <submittedName>
        <fullName evidence="2">Uncharacterized protein</fullName>
    </submittedName>
</protein>
<gene>
    <name evidence="2" type="ORF">SDC9_52829</name>
</gene>
<accession>A0A644WST0</accession>
<dbReference type="EMBL" id="VSSQ01001238">
    <property type="protein sequence ID" value="MPM06528.1"/>
    <property type="molecule type" value="Genomic_DNA"/>
</dbReference>